<keyword evidence="6" id="KW-1185">Reference proteome</keyword>
<keyword evidence="1" id="KW-0479">Metal-binding</keyword>
<evidence type="ECO:0000256" key="1">
    <source>
        <dbReference type="ARBA" id="ARBA00022723"/>
    </source>
</evidence>
<gene>
    <name evidence="5" type="ORF">GOP47_0022891</name>
</gene>
<evidence type="ECO:0000256" key="2">
    <source>
        <dbReference type="ARBA" id="ARBA00023289"/>
    </source>
</evidence>
<dbReference type="GO" id="GO:0046872">
    <property type="term" value="F:metal ion binding"/>
    <property type="evidence" value="ECO:0007669"/>
    <property type="project" value="UniProtKB-KW"/>
</dbReference>
<dbReference type="InterPro" id="IPR044577">
    <property type="entry name" value="HIPP4/7/8/17/18/19"/>
</dbReference>
<dbReference type="PANTHER" id="PTHR46195">
    <property type="entry name" value="HEAVY METAL-ASSOCIATED ISOPRENYLATED PLANT PROTEIN 7"/>
    <property type="match status" value="1"/>
</dbReference>
<accession>A0A9D4U7C6</accession>
<dbReference type="SUPFAM" id="SSF55008">
    <property type="entry name" value="HMA, heavy metal-associated domain"/>
    <property type="match status" value="1"/>
</dbReference>
<keyword evidence="2" id="KW-0449">Lipoprotein</keyword>
<dbReference type="CDD" id="cd00371">
    <property type="entry name" value="HMA"/>
    <property type="match status" value="1"/>
</dbReference>
<protein>
    <recommendedName>
        <fullName evidence="4">HMA domain-containing protein</fullName>
    </recommendedName>
</protein>
<dbReference type="PANTHER" id="PTHR46195:SF2">
    <property type="entry name" value="HEAVY METAL-ASSOCIATED ISOPRENYLATED PLANT PROTEIN 7"/>
    <property type="match status" value="1"/>
</dbReference>
<name>A0A9D4U7C6_ADICA</name>
<dbReference type="Pfam" id="PF00403">
    <property type="entry name" value="HMA"/>
    <property type="match status" value="1"/>
</dbReference>
<evidence type="ECO:0000313" key="5">
    <source>
        <dbReference type="EMBL" id="KAI5062352.1"/>
    </source>
</evidence>
<comment type="caution">
    <text evidence="5">The sequence shown here is derived from an EMBL/GenBank/DDBJ whole genome shotgun (WGS) entry which is preliminary data.</text>
</comment>
<evidence type="ECO:0000313" key="6">
    <source>
        <dbReference type="Proteomes" id="UP000886520"/>
    </source>
</evidence>
<dbReference type="EMBL" id="JABFUD020000022">
    <property type="protein sequence ID" value="KAI5062352.1"/>
    <property type="molecule type" value="Genomic_DNA"/>
</dbReference>
<dbReference type="Gene3D" id="3.30.70.100">
    <property type="match status" value="1"/>
</dbReference>
<keyword evidence="2" id="KW-0636">Prenylation</keyword>
<dbReference type="AlphaFoldDB" id="A0A9D4U7C6"/>
<comment type="similarity">
    <text evidence="3">Belongs to the HIPP family.</text>
</comment>
<reference evidence="5" key="1">
    <citation type="submission" date="2021-01" db="EMBL/GenBank/DDBJ databases">
        <title>Adiantum capillus-veneris genome.</title>
        <authorList>
            <person name="Fang Y."/>
            <person name="Liao Q."/>
        </authorList>
    </citation>
    <scope>NUCLEOTIDE SEQUENCE</scope>
    <source>
        <strain evidence="5">H3</strain>
        <tissue evidence="5">Leaf</tissue>
    </source>
</reference>
<proteinExistence type="inferred from homology"/>
<evidence type="ECO:0000259" key="4">
    <source>
        <dbReference type="Pfam" id="PF00403"/>
    </source>
</evidence>
<dbReference type="InterPro" id="IPR036163">
    <property type="entry name" value="HMA_dom_sf"/>
</dbReference>
<dbReference type="Proteomes" id="UP000886520">
    <property type="component" value="Chromosome 22"/>
</dbReference>
<feature type="domain" description="HMA" evidence="4">
    <location>
        <begin position="78"/>
        <end position="105"/>
    </location>
</feature>
<organism evidence="5 6">
    <name type="scientific">Adiantum capillus-veneris</name>
    <name type="common">Maidenhair fern</name>
    <dbReference type="NCBI Taxonomy" id="13818"/>
    <lineage>
        <taxon>Eukaryota</taxon>
        <taxon>Viridiplantae</taxon>
        <taxon>Streptophyta</taxon>
        <taxon>Embryophyta</taxon>
        <taxon>Tracheophyta</taxon>
        <taxon>Polypodiopsida</taxon>
        <taxon>Polypodiidae</taxon>
        <taxon>Polypodiales</taxon>
        <taxon>Pteridineae</taxon>
        <taxon>Pteridaceae</taxon>
        <taxon>Vittarioideae</taxon>
        <taxon>Adiantum</taxon>
    </lineage>
</organism>
<dbReference type="InterPro" id="IPR006121">
    <property type="entry name" value="HMA_dom"/>
</dbReference>
<sequence length="153" mass="17728">MPEVWRIVKVYKAIIGQLGYRTRSALMFSFLTLEHFDLASVEDFSRDLKTNKVTLKAPKEKKVEKKEEKKPIEVIVVLKVNMDCASCTHKVEKAAWKLKDVYSVKATDQILTLKGWDLHPKKKEQKEPPKMVTEYVYPPQYLSDQNPNACVVM</sequence>
<evidence type="ECO:0000256" key="3">
    <source>
        <dbReference type="ARBA" id="ARBA00024045"/>
    </source>
</evidence>